<dbReference type="InterPro" id="IPR050595">
    <property type="entry name" value="Bact_response_regulator"/>
</dbReference>
<dbReference type="PANTHER" id="PTHR44591">
    <property type="entry name" value="STRESS RESPONSE REGULATOR PROTEIN 1"/>
    <property type="match status" value="1"/>
</dbReference>
<feature type="modified residue" description="4-aspartylphosphate" evidence="2">
    <location>
        <position position="51"/>
    </location>
</feature>
<dbReference type="Proteomes" id="UP000247515">
    <property type="component" value="Unassembled WGS sequence"/>
</dbReference>
<name>A0AAQ1JVU1_9BURK</name>
<reference evidence="4 7" key="2">
    <citation type="submission" date="2018-05" db="EMBL/GenBank/DDBJ databases">
        <title>Genomic Encyclopedia of Type Strains, Phase IV (KMG-V): Genome sequencing to study the core and pangenomes of soil and plant-associated prokaryotes.</title>
        <authorList>
            <person name="Whitman W."/>
        </authorList>
    </citation>
    <scope>NUCLEOTIDE SEQUENCE [LARGE SCALE GENOMIC DNA]</scope>
    <source>
        <strain evidence="4 7">SIr-6563</strain>
    </source>
</reference>
<reference evidence="5 6" key="1">
    <citation type="submission" date="2016-10" db="EMBL/GenBank/DDBJ databases">
        <authorList>
            <person name="Varghese N."/>
            <person name="Submissions S."/>
        </authorList>
    </citation>
    <scope>NUCLEOTIDE SEQUENCE [LARGE SCALE GENOMIC DNA]</scope>
    <source>
        <strain evidence="5 6">LMG 22274</strain>
    </source>
</reference>
<feature type="domain" description="Response regulatory" evidence="3">
    <location>
        <begin position="4"/>
        <end position="119"/>
    </location>
</feature>
<evidence type="ECO:0000259" key="3">
    <source>
        <dbReference type="PROSITE" id="PS50110"/>
    </source>
</evidence>
<evidence type="ECO:0000256" key="1">
    <source>
        <dbReference type="ARBA" id="ARBA00022553"/>
    </source>
</evidence>
<evidence type="ECO:0000313" key="7">
    <source>
        <dbReference type="Proteomes" id="UP000247515"/>
    </source>
</evidence>
<keyword evidence="1 2" id="KW-0597">Phosphoprotein</keyword>
<dbReference type="InterPro" id="IPR011006">
    <property type="entry name" value="CheY-like_superfamily"/>
</dbReference>
<dbReference type="EMBL" id="QJJV01000009">
    <property type="protein sequence ID" value="PXX15675.1"/>
    <property type="molecule type" value="Genomic_DNA"/>
</dbReference>
<evidence type="ECO:0000313" key="4">
    <source>
        <dbReference type="EMBL" id="PXX15675.1"/>
    </source>
</evidence>
<evidence type="ECO:0000256" key="2">
    <source>
        <dbReference type="PROSITE-ProRule" id="PRU00169"/>
    </source>
</evidence>
<dbReference type="GeneID" id="61305639"/>
<evidence type="ECO:0000313" key="6">
    <source>
        <dbReference type="Proteomes" id="UP000183529"/>
    </source>
</evidence>
<dbReference type="Proteomes" id="UP000183529">
    <property type="component" value="Unassembled WGS sequence"/>
</dbReference>
<dbReference type="CDD" id="cd00156">
    <property type="entry name" value="REC"/>
    <property type="match status" value="1"/>
</dbReference>
<dbReference type="PANTHER" id="PTHR44591:SF3">
    <property type="entry name" value="RESPONSE REGULATORY DOMAIN-CONTAINING PROTEIN"/>
    <property type="match status" value="1"/>
</dbReference>
<evidence type="ECO:0000313" key="5">
    <source>
        <dbReference type="EMBL" id="SEK01100.1"/>
    </source>
</evidence>
<dbReference type="PROSITE" id="PS50110">
    <property type="entry name" value="RESPONSE_REGULATORY"/>
    <property type="match status" value="1"/>
</dbReference>
<dbReference type="EMBL" id="FNZM01000013">
    <property type="protein sequence ID" value="SEK01100.1"/>
    <property type="molecule type" value="Genomic_DNA"/>
</dbReference>
<organism evidence="5 6">
    <name type="scientific">Paraburkholderia tropica</name>
    <dbReference type="NCBI Taxonomy" id="92647"/>
    <lineage>
        <taxon>Bacteria</taxon>
        <taxon>Pseudomonadati</taxon>
        <taxon>Pseudomonadota</taxon>
        <taxon>Betaproteobacteria</taxon>
        <taxon>Burkholderiales</taxon>
        <taxon>Burkholderiaceae</taxon>
        <taxon>Paraburkholderia</taxon>
    </lineage>
</organism>
<dbReference type="InterPro" id="IPR001789">
    <property type="entry name" value="Sig_transdc_resp-reg_receiver"/>
</dbReference>
<dbReference type="Gene3D" id="3.40.50.2300">
    <property type="match status" value="1"/>
</dbReference>
<protein>
    <submittedName>
        <fullName evidence="5">Response regulator receiver domain-containing protein</fullName>
    </submittedName>
</protein>
<accession>A0AAQ1JVU1</accession>
<dbReference type="RefSeq" id="WP_074985206.1">
    <property type="nucleotide sequence ID" value="NZ_CADFGN010000001.1"/>
</dbReference>
<keyword evidence="7" id="KW-1185">Reference proteome</keyword>
<sequence length="123" mass="12696">MSDSILVLEDDPGTRELIASTLRDAGFVAHAAAGEGSGEASLGGVAVIVVDLGEPKCDGAARLLRLRERFPRARVVAISGRFRFNVATAASVARQLGADRVIAKPLDCAALVAGVRQLMASAP</sequence>
<gene>
    <name evidence="4" type="ORF">C7400_10910</name>
    <name evidence="5" type="ORF">SAMN05216550_11310</name>
</gene>
<comment type="caution">
    <text evidence="5">The sequence shown here is derived from an EMBL/GenBank/DDBJ whole genome shotgun (WGS) entry which is preliminary data.</text>
</comment>
<proteinExistence type="predicted"/>
<dbReference type="Pfam" id="PF00072">
    <property type="entry name" value="Response_reg"/>
    <property type="match status" value="1"/>
</dbReference>
<dbReference type="SUPFAM" id="SSF52172">
    <property type="entry name" value="CheY-like"/>
    <property type="match status" value="1"/>
</dbReference>
<dbReference type="SMART" id="SM00448">
    <property type="entry name" value="REC"/>
    <property type="match status" value="1"/>
</dbReference>
<dbReference type="GO" id="GO:0000160">
    <property type="term" value="P:phosphorelay signal transduction system"/>
    <property type="evidence" value="ECO:0007669"/>
    <property type="project" value="InterPro"/>
</dbReference>
<dbReference type="AlphaFoldDB" id="A0AAQ1JVU1"/>